<evidence type="ECO:0000259" key="13">
    <source>
        <dbReference type="PROSITE" id="PS51569"/>
    </source>
</evidence>
<dbReference type="Proteomes" id="UP000027195">
    <property type="component" value="Unassembled WGS sequence"/>
</dbReference>
<dbReference type="FunFam" id="3.40.50.150:FF:000033">
    <property type="entry name" value="Histone-lysine N-methyltransferase, H3 lysine-79 specific"/>
    <property type="match status" value="1"/>
</dbReference>
<keyword evidence="6 11" id="KW-0949">S-adenosyl-L-methionine</keyword>
<feature type="compositionally biased region" description="Low complexity" evidence="12">
    <location>
        <begin position="24"/>
        <end position="40"/>
    </location>
</feature>
<organism evidence="14 15">
    <name type="scientific">Botryobasidium botryosum (strain FD-172 SS1)</name>
    <dbReference type="NCBI Taxonomy" id="930990"/>
    <lineage>
        <taxon>Eukaryota</taxon>
        <taxon>Fungi</taxon>
        <taxon>Dikarya</taxon>
        <taxon>Basidiomycota</taxon>
        <taxon>Agaricomycotina</taxon>
        <taxon>Agaricomycetes</taxon>
        <taxon>Cantharellales</taxon>
        <taxon>Botryobasidiaceae</taxon>
        <taxon>Botryobasidium</taxon>
    </lineage>
</organism>
<feature type="compositionally biased region" description="Basic residues" evidence="12">
    <location>
        <begin position="105"/>
        <end position="123"/>
    </location>
</feature>
<dbReference type="InterPro" id="IPR025789">
    <property type="entry name" value="DOT1_dom"/>
</dbReference>
<gene>
    <name evidence="14" type="ORF">BOTBODRAFT_378872</name>
</gene>
<feature type="region of interest" description="Disordered" evidence="12">
    <location>
        <begin position="297"/>
        <end position="317"/>
    </location>
</feature>
<evidence type="ECO:0000256" key="5">
    <source>
        <dbReference type="ARBA" id="ARBA00022679"/>
    </source>
</evidence>
<evidence type="ECO:0000256" key="11">
    <source>
        <dbReference type="RuleBase" id="RU271113"/>
    </source>
</evidence>
<dbReference type="STRING" id="930990.A0A067MW68"/>
<dbReference type="GO" id="GO:0140956">
    <property type="term" value="F:histone H3K79 trimethyltransferase activity"/>
    <property type="evidence" value="ECO:0007669"/>
    <property type="project" value="UniProtKB-EC"/>
</dbReference>
<accession>A0A067MW68</accession>
<name>A0A067MW68_BOTB1</name>
<dbReference type="Gene3D" id="3.40.50.150">
    <property type="entry name" value="Vaccinia Virus protein VP39"/>
    <property type="match status" value="1"/>
</dbReference>
<dbReference type="AlphaFoldDB" id="A0A067MW68"/>
<evidence type="ECO:0000256" key="9">
    <source>
        <dbReference type="ARBA" id="ARBA00029821"/>
    </source>
</evidence>
<evidence type="ECO:0000256" key="7">
    <source>
        <dbReference type="ARBA" id="ARBA00022853"/>
    </source>
</evidence>
<dbReference type="InterPro" id="IPR029063">
    <property type="entry name" value="SAM-dependent_MTases_sf"/>
</dbReference>
<feature type="domain" description="DOT1" evidence="13">
    <location>
        <begin position="288"/>
        <end position="600"/>
    </location>
</feature>
<keyword evidence="8 11" id="KW-0539">Nucleus</keyword>
<evidence type="ECO:0000256" key="2">
    <source>
        <dbReference type="ARBA" id="ARBA00012190"/>
    </source>
</evidence>
<protein>
    <recommendedName>
        <fullName evidence="3 11">Histone-lysine N-methyltransferase, H3 lysine-79 specific</fullName>
        <ecNumber evidence="2 11">2.1.1.360</ecNumber>
    </recommendedName>
    <alternativeName>
        <fullName evidence="9 11">Histone H3-K79 methyltransferase</fullName>
    </alternativeName>
</protein>
<keyword evidence="15" id="KW-1185">Reference proteome</keyword>
<comment type="catalytic activity">
    <reaction evidence="10 11">
        <text>L-lysyl(79)-[histone H3] + 3 S-adenosyl-L-methionine = N(6),N(6),N(6)-trimethyl-L-lysyl(79)-[histone H3] + 3 S-adenosyl-L-homocysteine + 3 H(+)</text>
        <dbReference type="Rhea" id="RHEA:60328"/>
        <dbReference type="Rhea" id="RHEA-COMP:15549"/>
        <dbReference type="Rhea" id="RHEA-COMP:15552"/>
        <dbReference type="ChEBI" id="CHEBI:15378"/>
        <dbReference type="ChEBI" id="CHEBI:29969"/>
        <dbReference type="ChEBI" id="CHEBI:57856"/>
        <dbReference type="ChEBI" id="CHEBI:59789"/>
        <dbReference type="ChEBI" id="CHEBI:61961"/>
        <dbReference type="EC" id="2.1.1.360"/>
    </reaction>
</comment>
<dbReference type="SUPFAM" id="SSF53335">
    <property type="entry name" value="S-adenosyl-L-methionine-dependent methyltransferases"/>
    <property type="match status" value="1"/>
</dbReference>
<keyword evidence="4 11" id="KW-0489">Methyltransferase</keyword>
<dbReference type="OrthoDB" id="443402at2759"/>
<evidence type="ECO:0000256" key="1">
    <source>
        <dbReference type="ARBA" id="ARBA00004123"/>
    </source>
</evidence>
<dbReference type="HOGENOM" id="CLU_027287_1_0_1"/>
<evidence type="ECO:0000256" key="6">
    <source>
        <dbReference type="ARBA" id="ARBA00022691"/>
    </source>
</evidence>
<feature type="compositionally biased region" description="Pro residues" evidence="12">
    <location>
        <begin position="41"/>
        <end position="55"/>
    </location>
</feature>
<sequence length="613" mass="66855">MLAFSFSSRSRVTAQPPAPPPASPAVVVVTRAVPATRAPPTGTPAPAPPPAPPRPAEPKSVKPKRKRMSEPTVVVTPAPAAAPAPAPAPVSAPAPAPVPAPATKTKAKAKARTSRVASSKRTRNSSNTASEDDDCERRPARKAKRDHRFGEHLLPPKPHSRSSSVASTSTGGFGPARELAIPRQCSITQIDDAPAAARVTSEDIVKLAIKKYRAWFRNLEDPDDKSFEPHLTDYPVVELEYPTANERFPLLFPIDKDDYQPIKELMNTLRAIIEHYLTPAQRIPFGPLSSLLSDPDTLMGSDSDISTPPPSTAGNSSISVPQPLLIRTLTKAHNTRNGPLFVCTLAQINDLLRTLKPTIPARIQEAFDGVGVPPKVWKTIVEECYHRSVGPRVDELRKYVPFSDCVYGELNAPFVSDIVYRTGLAPGKNFVDLGCGVGNCLVQASLQSGCNSKGIELQPIPSALGAVQLEQYHHRLRMWGLSSGPIELVPGDFCEHESVREWMKTADVVLVNNYAFSAQLNERLSLLFLDLPENAKVISLRPFQPPDFRLTERTVSSPLAILQAEECSFRRGSVSWSGVGTFYVNTINRTPVREFVERAANAPPPRASRRRRT</sequence>
<comment type="similarity">
    <text evidence="11">Belongs to the class I-like SAM-binding methyltransferase superfamily. DOT1 family.</text>
</comment>
<evidence type="ECO:0000313" key="14">
    <source>
        <dbReference type="EMBL" id="KDQ19819.1"/>
    </source>
</evidence>
<proteinExistence type="inferred from homology"/>
<dbReference type="InParanoid" id="A0A067MW68"/>
<evidence type="ECO:0000256" key="10">
    <source>
        <dbReference type="ARBA" id="ARBA00047770"/>
    </source>
</evidence>
<comment type="subcellular location">
    <subcellularLocation>
        <location evidence="1 11">Nucleus</location>
    </subcellularLocation>
</comment>
<keyword evidence="7 11" id="KW-0156">Chromatin regulator</keyword>
<comment type="function">
    <text evidence="11">Histone methyltransferase that specifically trimethylates histone H3 to form H3K79me3. This methylation is required for telomere silencing and for the pachytene checkpoint during the meiotic cell cycle by allowing the recruitment of RAD9 to double strand breaks. Nucleosomes are preferred as substrate compared to free histone.</text>
</comment>
<feature type="region of interest" description="Disordered" evidence="12">
    <location>
        <begin position="1"/>
        <end position="177"/>
    </location>
</feature>
<dbReference type="GO" id="GO:0000077">
    <property type="term" value="P:DNA damage checkpoint signaling"/>
    <property type="evidence" value="ECO:0007669"/>
    <property type="project" value="TreeGrafter"/>
</dbReference>
<evidence type="ECO:0000313" key="15">
    <source>
        <dbReference type="Proteomes" id="UP000027195"/>
    </source>
</evidence>
<dbReference type="PROSITE" id="PS51569">
    <property type="entry name" value="DOT1"/>
    <property type="match status" value="1"/>
</dbReference>
<feature type="compositionally biased region" description="Pro residues" evidence="12">
    <location>
        <begin position="80"/>
        <end position="100"/>
    </location>
</feature>
<dbReference type="EMBL" id="KL198018">
    <property type="protein sequence ID" value="KDQ19819.1"/>
    <property type="molecule type" value="Genomic_DNA"/>
</dbReference>
<keyword evidence="5 11" id="KW-0808">Transferase</keyword>
<dbReference type="PANTHER" id="PTHR21451">
    <property type="entry name" value="HISTONE H3 METHYLTRANSFERASE"/>
    <property type="match status" value="1"/>
</dbReference>
<reference evidence="15" key="1">
    <citation type="journal article" date="2014" name="Proc. Natl. Acad. Sci. U.S.A.">
        <title>Extensive sampling of basidiomycete genomes demonstrates inadequacy of the white-rot/brown-rot paradigm for wood decay fungi.</title>
        <authorList>
            <person name="Riley R."/>
            <person name="Salamov A.A."/>
            <person name="Brown D.W."/>
            <person name="Nagy L.G."/>
            <person name="Floudas D."/>
            <person name="Held B.W."/>
            <person name="Levasseur A."/>
            <person name="Lombard V."/>
            <person name="Morin E."/>
            <person name="Otillar R."/>
            <person name="Lindquist E.A."/>
            <person name="Sun H."/>
            <person name="LaButti K.M."/>
            <person name="Schmutz J."/>
            <person name="Jabbour D."/>
            <person name="Luo H."/>
            <person name="Baker S.E."/>
            <person name="Pisabarro A.G."/>
            <person name="Walton J.D."/>
            <person name="Blanchette R.A."/>
            <person name="Henrissat B."/>
            <person name="Martin F."/>
            <person name="Cullen D."/>
            <person name="Hibbett D.S."/>
            <person name="Grigoriev I.V."/>
        </authorList>
    </citation>
    <scope>NUCLEOTIDE SEQUENCE [LARGE SCALE GENOMIC DNA]</scope>
    <source>
        <strain evidence="15">FD-172 SS1</strain>
    </source>
</reference>
<dbReference type="InterPro" id="IPR030445">
    <property type="entry name" value="H3-K79_meTrfase"/>
</dbReference>
<evidence type="ECO:0000256" key="8">
    <source>
        <dbReference type="ARBA" id="ARBA00023242"/>
    </source>
</evidence>
<feature type="compositionally biased region" description="Polar residues" evidence="12">
    <location>
        <begin position="1"/>
        <end position="10"/>
    </location>
</feature>
<dbReference type="Pfam" id="PF08123">
    <property type="entry name" value="DOT1"/>
    <property type="match status" value="1"/>
</dbReference>
<dbReference type="GO" id="GO:0006281">
    <property type="term" value="P:DNA repair"/>
    <property type="evidence" value="ECO:0007669"/>
    <property type="project" value="TreeGrafter"/>
</dbReference>
<evidence type="ECO:0000256" key="3">
    <source>
        <dbReference type="ARBA" id="ARBA00020987"/>
    </source>
</evidence>
<comment type="miscellaneous">
    <text evidence="11">In contrast to other lysine histone methyltransferases, it does not contain a SET domain, suggesting the existence of another mechanism for methylation of lysine residues of histones.</text>
</comment>
<dbReference type="GO" id="GO:0005634">
    <property type="term" value="C:nucleus"/>
    <property type="evidence" value="ECO:0007669"/>
    <property type="project" value="UniProtKB-SubCell"/>
</dbReference>
<comment type="activity regulation">
    <text evidence="11">Ubiquitination of histone H2B to form H2BK123ub1 is required for efficient DOT1 methyltransferase activity on histone H3.</text>
</comment>
<evidence type="ECO:0000256" key="12">
    <source>
        <dbReference type="SAM" id="MobiDB-lite"/>
    </source>
</evidence>
<dbReference type="EC" id="2.1.1.360" evidence="2 11"/>
<dbReference type="GO" id="GO:0032259">
    <property type="term" value="P:methylation"/>
    <property type="evidence" value="ECO:0007669"/>
    <property type="project" value="UniProtKB-KW"/>
</dbReference>
<dbReference type="PANTHER" id="PTHR21451:SF0">
    <property type="entry name" value="HISTONE-LYSINE N-METHYLTRANSFERASE, H3 LYSINE-79 SPECIFIC"/>
    <property type="match status" value="1"/>
</dbReference>
<evidence type="ECO:0000256" key="4">
    <source>
        <dbReference type="ARBA" id="ARBA00022603"/>
    </source>
</evidence>